<evidence type="ECO:0000313" key="4">
    <source>
        <dbReference type="Proteomes" id="UP000198287"/>
    </source>
</evidence>
<dbReference type="PANTHER" id="PTHR30383">
    <property type="entry name" value="THIOESTERASE 1/PROTEASE 1/LYSOPHOSPHOLIPASE L1"/>
    <property type="match status" value="1"/>
</dbReference>
<name>A0A226DJ84_FOLCA</name>
<evidence type="ECO:0000259" key="2">
    <source>
        <dbReference type="Pfam" id="PF13472"/>
    </source>
</evidence>
<dbReference type="Pfam" id="PF13472">
    <property type="entry name" value="Lipase_GDSL_2"/>
    <property type="match status" value="1"/>
</dbReference>
<dbReference type="GO" id="GO:0004622">
    <property type="term" value="F:phosphatidylcholine lysophospholipase activity"/>
    <property type="evidence" value="ECO:0007669"/>
    <property type="project" value="TreeGrafter"/>
</dbReference>
<dbReference type="EMBL" id="LNIX01000019">
    <property type="protein sequence ID" value="OXA44747.1"/>
    <property type="molecule type" value="Genomic_DNA"/>
</dbReference>
<dbReference type="Proteomes" id="UP000198287">
    <property type="component" value="Unassembled WGS sequence"/>
</dbReference>
<dbReference type="AlphaFoldDB" id="A0A226DJ84"/>
<dbReference type="InterPro" id="IPR051532">
    <property type="entry name" value="Ester_Hydrolysis_Enzymes"/>
</dbReference>
<comment type="caution">
    <text evidence="3">The sequence shown here is derived from an EMBL/GenBank/DDBJ whole genome shotgun (WGS) entry which is preliminary data.</text>
</comment>
<dbReference type="InterPro" id="IPR013830">
    <property type="entry name" value="SGNH_hydro"/>
</dbReference>
<dbReference type="InterPro" id="IPR036514">
    <property type="entry name" value="SGNH_hydro_sf"/>
</dbReference>
<feature type="chain" id="PRO_5012081785" evidence="1">
    <location>
        <begin position="18"/>
        <end position="232"/>
    </location>
</feature>
<feature type="domain" description="SGNH hydrolase-type esterase" evidence="2">
    <location>
        <begin position="52"/>
        <end position="213"/>
    </location>
</feature>
<sequence>MLSSSVVLLSLVAATFAGVPWIPEPRDQAWLDRHDGFVENSLNNGANINVLFYGDSITDAWRSTGLPTWNTAYAPLGAANYGIGGDRTEHVLWRILNGEIQNLNPKLIVLKIGTNNYGANTNEDIARGVSAIIDTLRSNLPNTKILLLGILPRINAEQTARVEVINSMISIWDNGNSIRYLNMIDTFYSGDGGFNINYYNPDLVHLLAPGYAAWQRAMDPLFQEMWNATLIA</sequence>
<dbReference type="OrthoDB" id="505607at2759"/>
<organism evidence="3 4">
    <name type="scientific">Folsomia candida</name>
    <name type="common">Springtail</name>
    <dbReference type="NCBI Taxonomy" id="158441"/>
    <lineage>
        <taxon>Eukaryota</taxon>
        <taxon>Metazoa</taxon>
        <taxon>Ecdysozoa</taxon>
        <taxon>Arthropoda</taxon>
        <taxon>Hexapoda</taxon>
        <taxon>Collembola</taxon>
        <taxon>Entomobryomorpha</taxon>
        <taxon>Isotomoidea</taxon>
        <taxon>Isotomidae</taxon>
        <taxon>Proisotominae</taxon>
        <taxon>Folsomia</taxon>
    </lineage>
</organism>
<protein>
    <submittedName>
        <fullName evidence="3">Platelet-activating factor acetylhydrolase IB subunit beta</fullName>
    </submittedName>
</protein>
<evidence type="ECO:0000256" key="1">
    <source>
        <dbReference type="SAM" id="SignalP"/>
    </source>
</evidence>
<dbReference type="Gene3D" id="3.40.50.1110">
    <property type="entry name" value="SGNH hydrolase"/>
    <property type="match status" value="1"/>
</dbReference>
<evidence type="ECO:0000313" key="3">
    <source>
        <dbReference type="EMBL" id="OXA44747.1"/>
    </source>
</evidence>
<feature type="signal peptide" evidence="1">
    <location>
        <begin position="1"/>
        <end position="17"/>
    </location>
</feature>
<dbReference type="SUPFAM" id="SSF52266">
    <property type="entry name" value="SGNH hydrolase"/>
    <property type="match status" value="1"/>
</dbReference>
<proteinExistence type="predicted"/>
<keyword evidence="1" id="KW-0732">Signal</keyword>
<keyword evidence="4" id="KW-1185">Reference proteome</keyword>
<gene>
    <name evidence="3" type="ORF">Fcan01_20523</name>
</gene>
<accession>A0A226DJ84</accession>
<dbReference type="PANTHER" id="PTHR30383:SF32">
    <property type="entry name" value="SGNH-HYDROLASE"/>
    <property type="match status" value="1"/>
</dbReference>
<reference evidence="3 4" key="1">
    <citation type="submission" date="2015-12" db="EMBL/GenBank/DDBJ databases">
        <title>The genome of Folsomia candida.</title>
        <authorList>
            <person name="Faddeeva A."/>
            <person name="Derks M.F."/>
            <person name="Anvar Y."/>
            <person name="Smit S."/>
            <person name="Van Straalen N."/>
            <person name="Roelofs D."/>
        </authorList>
    </citation>
    <scope>NUCLEOTIDE SEQUENCE [LARGE SCALE GENOMIC DNA]</scope>
    <source>
        <strain evidence="3 4">VU population</strain>
        <tissue evidence="3">Whole body</tissue>
    </source>
</reference>
<keyword evidence="3" id="KW-0378">Hydrolase</keyword>